<dbReference type="FunFam" id="3.30.1510.10:FF:000001">
    <property type="entry name" value="Formate--tetrahydrofolate ligase"/>
    <property type="match status" value="1"/>
</dbReference>
<dbReference type="PROSITE" id="PS00722">
    <property type="entry name" value="FTHFS_2"/>
    <property type="match status" value="1"/>
</dbReference>
<dbReference type="Pfam" id="PF01268">
    <property type="entry name" value="FTHFS"/>
    <property type="match status" value="1"/>
</dbReference>
<evidence type="ECO:0000256" key="4">
    <source>
        <dbReference type="ARBA" id="ARBA00022741"/>
    </source>
</evidence>
<dbReference type="UniPathway" id="UPA00193"/>
<comment type="pathway">
    <text evidence="1 8">One-carbon metabolism; tetrahydrofolate interconversion.</text>
</comment>
<organism evidence="9 10">
    <name type="scientific">Vallitalea pronyensis</name>
    <dbReference type="NCBI Taxonomy" id="1348613"/>
    <lineage>
        <taxon>Bacteria</taxon>
        <taxon>Bacillati</taxon>
        <taxon>Bacillota</taxon>
        <taxon>Clostridia</taxon>
        <taxon>Lachnospirales</taxon>
        <taxon>Vallitaleaceae</taxon>
        <taxon>Vallitalea</taxon>
    </lineage>
</organism>
<dbReference type="EMBL" id="CP058649">
    <property type="protein sequence ID" value="QUI23040.1"/>
    <property type="molecule type" value="Genomic_DNA"/>
</dbReference>
<dbReference type="NCBIfam" id="NF010030">
    <property type="entry name" value="PRK13505.1"/>
    <property type="match status" value="1"/>
</dbReference>
<reference evidence="9" key="1">
    <citation type="submission" date="2020-07" db="EMBL/GenBank/DDBJ databases">
        <title>Vallitalea pronyensis genome.</title>
        <authorList>
            <person name="Postec A."/>
        </authorList>
    </citation>
    <scope>NUCLEOTIDE SEQUENCE</scope>
    <source>
        <strain evidence="9">FatNI3</strain>
    </source>
</reference>
<dbReference type="FunFam" id="3.10.410.10:FF:000001">
    <property type="entry name" value="Putative formate--tetrahydrofolate ligase"/>
    <property type="match status" value="1"/>
</dbReference>
<dbReference type="AlphaFoldDB" id="A0A8J8MJX2"/>
<dbReference type="PROSITE" id="PS00721">
    <property type="entry name" value="FTHFS_1"/>
    <property type="match status" value="1"/>
</dbReference>
<name>A0A8J8MJX2_9FIRM</name>
<evidence type="ECO:0000256" key="2">
    <source>
        <dbReference type="ARBA" id="ARBA00022563"/>
    </source>
</evidence>
<dbReference type="InterPro" id="IPR020628">
    <property type="entry name" value="Formate_THF_ligase_CS"/>
</dbReference>
<dbReference type="Gene3D" id="3.40.50.300">
    <property type="entry name" value="P-loop containing nucleotide triphosphate hydrolases"/>
    <property type="match status" value="1"/>
</dbReference>
<evidence type="ECO:0000256" key="7">
    <source>
        <dbReference type="ARBA" id="ARBA00061363"/>
    </source>
</evidence>
<keyword evidence="3 8" id="KW-0436">Ligase</keyword>
<sequence length="556" mass="59885">MKTDIQIANEANLEHISTIAEKLGMTEDDIEFYGKYKAKLSDELWEKVKDNEDGKLVLVTAINPTPAGEGKTTTTVGLGQAMGKLGKNAIIALREPSLGPCMGIKGGAAGGGYAQVVPMEDINLHFTGDIHAVSIAHNLLSAMLDNHLQQGNVLGIDPRQIIWKRVVDMNDRALRSIIVGLGGKMQGVPREDGFMISVASEVMAILCLAEDIADLKERLGQIVVAYSYEGKPITAGDLKAQGAMAALLKDAVKPNLVQTLENTPAIMHGGPFANIAHGCNSIRATKLALKLSDIVITEAGFGADLGAEKFLDIKCRKGNLHPDAIVIVATIRALKYNGGVKKDALSEENVEAVDAGFVNLEKHIENLQQYHVPIVVTLNSFITDSEKEINLVKEKCEAMGCEFALSEVWAKGGEGGISLAKKVIHTLETKESHFQPLYDEQDTIEEKVSSVAQKIYGANDVHYTAKAKKAIKKIVEMGLDKLPICIAKTQYSFSDNPKLLGRPEGFDITVREARVSAGAGFIVLITGNVMTMPGLPKKPSAEDIDVDHEGNITGLF</sequence>
<comment type="similarity">
    <text evidence="7 8">Belongs to the formate--tetrahydrofolate ligase family.</text>
</comment>
<dbReference type="EC" id="6.3.4.3" evidence="8"/>
<dbReference type="KEGG" id="vpy:HZI73_12410"/>
<dbReference type="GO" id="GO:0035999">
    <property type="term" value="P:tetrahydrofolate interconversion"/>
    <property type="evidence" value="ECO:0007669"/>
    <property type="project" value="UniProtKB-UniRule"/>
</dbReference>
<protein>
    <recommendedName>
        <fullName evidence="8">Formate--tetrahydrofolate ligase</fullName>
        <ecNumber evidence="8">6.3.4.3</ecNumber>
    </recommendedName>
    <alternativeName>
        <fullName evidence="8">Formyltetrahydrofolate synthetase</fullName>
        <shortName evidence="8">FHS</shortName>
        <shortName evidence="8">FTHFS</shortName>
    </alternativeName>
</protein>
<keyword evidence="10" id="KW-1185">Reference proteome</keyword>
<dbReference type="GO" id="GO:0005524">
    <property type="term" value="F:ATP binding"/>
    <property type="evidence" value="ECO:0007669"/>
    <property type="project" value="UniProtKB-UniRule"/>
</dbReference>
<evidence type="ECO:0000256" key="6">
    <source>
        <dbReference type="ARBA" id="ARBA00049033"/>
    </source>
</evidence>
<dbReference type="InterPro" id="IPR000559">
    <property type="entry name" value="Formate_THF_ligase"/>
</dbReference>
<dbReference type="CDD" id="cd00477">
    <property type="entry name" value="FTHFS"/>
    <property type="match status" value="1"/>
</dbReference>
<keyword evidence="2 8" id="KW-0554">One-carbon metabolism</keyword>
<evidence type="ECO:0000256" key="8">
    <source>
        <dbReference type="HAMAP-Rule" id="MF_01543"/>
    </source>
</evidence>
<dbReference type="HAMAP" id="MF_01543">
    <property type="entry name" value="FTHFS"/>
    <property type="match status" value="1"/>
</dbReference>
<dbReference type="SUPFAM" id="SSF52540">
    <property type="entry name" value="P-loop containing nucleoside triphosphate hydrolases"/>
    <property type="match status" value="1"/>
</dbReference>
<evidence type="ECO:0000256" key="1">
    <source>
        <dbReference type="ARBA" id="ARBA00004777"/>
    </source>
</evidence>
<keyword evidence="5 8" id="KW-0067">ATP-binding</keyword>
<dbReference type="GO" id="GO:0004329">
    <property type="term" value="F:formate-tetrahydrofolate ligase activity"/>
    <property type="evidence" value="ECO:0007669"/>
    <property type="project" value="UniProtKB-UniRule"/>
</dbReference>
<dbReference type="InterPro" id="IPR027417">
    <property type="entry name" value="P-loop_NTPase"/>
</dbReference>
<evidence type="ECO:0000313" key="10">
    <source>
        <dbReference type="Proteomes" id="UP000683246"/>
    </source>
</evidence>
<evidence type="ECO:0000256" key="5">
    <source>
        <dbReference type="ARBA" id="ARBA00022840"/>
    </source>
</evidence>
<evidence type="ECO:0000313" key="9">
    <source>
        <dbReference type="EMBL" id="QUI23040.1"/>
    </source>
</evidence>
<dbReference type="RefSeq" id="WP_212698541.1">
    <property type="nucleotide sequence ID" value="NZ_CP058649.1"/>
</dbReference>
<dbReference type="Gene3D" id="3.10.410.10">
    <property type="entry name" value="Formyltetrahydrofolate synthetase, domain 3"/>
    <property type="match status" value="1"/>
</dbReference>
<proteinExistence type="inferred from homology"/>
<gene>
    <name evidence="8" type="primary">fhs</name>
    <name evidence="9" type="ORF">HZI73_12410</name>
</gene>
<dbReference type="Gene3D" id="3.30.1510.10">
    <property type="entry name" value="Domain 2, N(10)-formyltetrahydrofolate synthetase"/>
    <property type="match status" value="1"/>
</dbReference>
<accession>A0A8J8MJX2</accession>
<keyword evidence="4 8" id="KW-0547">Nucleotide-binding</keyword>
<dbReference type="Proteomes" id="UP000683246">
    <property type="component" value="Chromosome"/>
</dbReference>
<feature type="binding site" evidence="8">
    <location>
        <begin position="65"/>
        <end position="72"/>
    </location>
    <ligand>
        <name>ATP</name>
        <dbReference type="ChEBI" id="CHEBI:30616"/>
    </ligand>
</feature>
<evidence type="ECO:0000256" key="3">
    <source>
        <dbReference type="ARBA" id="ARBA00022598"/>
    </source>
</evidence>
<comment type="catalytic activity">
    <reaction evidence="6 8">
        <text>(6S)-5,6,7,8-tetrahydrofolate + formate + ATP = (6R)-10-formyltetrahydrofolate + ADP + phosphate</text>
        <dbReference type="Rhea" id="RHEA:20221"/>
        <dbReference type="ChEBI" id="CHEBI:15740"/>
        <dbReference type="ChEBI" id="CHEBI:30616"/>
        <dbReference type="ChEBI" id="CHEBI:43474"/>
        <dbReference type="ChEBI" id="CHEBI:57453"/>
        <dbReference type="ChEBI" id="CHEBI:195366"/>
        <dbReference type="ChEBI" id="CHEBI:456216"/>
        <dbReference type="EC" id="6.3.4.3"/>
    </reaction>
</comment>